<evidence type="ECO:0000259" key="2">
    <source>
        <dbReference type="PROSITE" id="PS50104"/>
    </source>
</evidence>
<gene>
    <name evidence="3" type="ORF">OS493_028096</name>
</gene>
<evidence type="ECO:0000259" key="1">
    <source>
        <dbReference type="PROSITE" id="PS50017"/>
    </source>
</evidence>
<dbReference type="PANTHER" id="PTHR47508">
    <property type="entry name" value="SAM DOMAIN-CONTAINING PROTEIN-RELATED"/>
    <property type="match status" value="1"/>
</dbReference>
<dbReference type="Pfam" id="PF08477">
    <property type="entry name" value="Roc"/>
    <property type="match status" value="1"/>
</dbReference>
<dbReference type="SMART" id="SM00255">
    <property type="entry name" value="TIR"/>
    <property type="match status" value="1"/>
</dbReference>
<dbReference type="SMART" id="SM00005">
    <property type="entry name" value="DEATH"/>
    <property type="match status" value="1"/>
</dbReference>
<evidence type="ECO:0000313" key="4">
    <source>
        <dbReference type="Proteomes" id="UP001163046"/>
    </source>
</evidence>
<dbReference type="InterPro" id="IPR036388">
    <property type="entry name" value="WH-like_DNA-bd_sf"/>
</dbReference>
<dbReference type="PROSITE" id="PS50017">
    <property type="entry name" value="DEATH_DOMAIN"/>
    <property type="match status" value="1"/>
</dbReference>
<dbReference type="GO" id="GO:0007165">
    <property type="term" value="P:signal transduction"/>
    <property type="evidence" value="ECO:0007669"/>
    <property type="project" value="InterPro"/>
</dbReference>
<dbReference type="Gene3D" id="1.10.10.10">
    <property type="entry name" value="Winged helix-like DNA-binding domain superfamily/Winged helix DNA-binding domain"/>
    <property type="match status" value="1"/>
</dbReference>
<organism evidence="3 4">
    <name type="scientific">Desmophyllum pertusum</name>
    <dbReference type="NCBI Taxonomy" id="174260"/>
    <lineage>
        <taxon>Eukaryota</taxon>
        <taxon>Metazoa</taxon>
        <taxon>Cnidaria</taxon>
        <taxon>Anthozoa</taxon>
        <taxon>Hexacorallia</taxon>
        <taxon>Scleractinia</taxon>
        <taxon>Caryophylliina</taxon>
        <taxon>Caryophylliidae</taxon>
        <taxon>Desmophyllum</taxon>
    </lineage>
</organism>
<keyword evidence="4" id="KW-1185">Reference proteome</keyword>
<comment type="caution">
    <text evidence="3">The sequence shown here is derived from an EMBL/GenBank/DDBJ whole genome shotgun (WGS) entry which is preliminary data.</text>
</comment>
<evidence type="ECO:0000313" key="3">
    <source>
        <dbReference type="EMBL" id="KAJ7383420.1"/>
    </source>
</evidence>
<feature type="domain" description="Death" evidence="1">
    <location>
        <begin position="605"/>
        <end position="662"/>
    </location>
</feature>
<dbReference type="Gene3D" id="1.10.533.10">
    <property type="entry name" value="Death Domain, Fas"/>
    <property type="match status" value="1"/>
</dbReference>
<dbReference type="OrthoDB" id="120976at2759"/>
<dbReference type="AlphaFoldDB" id="A0A9W9ZL33"/>
<dbReference type="Proteomes" id="UP001163046">
    <property type="component" value="Unassembled WGS sequence"/>
</dbReference>
<dbReference type="InterPro" id="IPR011029">
    <property type="entry name" value="DEATH-like_dom_sf"/>
</dbReference>
<dbReference type="PANTHER" id="PTHR47508:SF1">
    <property type="entry name" value="NON-SPECIFIC SERINE_THREONINE PROTEIN KINASE"/>
    <property type="match status" value="1"/>
</dbReference>
<dbReference type="InterPro" id="IPR035897">
    <property type="entry name" value="Toll_tir_struct_dom_sf"/>
</dbReference>
<dbReference type="Pfam" id="PF13676">
    <property type="entry name" value="TIR_2"/>
    <property type="match status" value="1"/>
</dbReference>
<dbReference type="InterPro" id="IPR027417">
    <property type="entry name" value="P-loop_NTPase"/>
</dbReference>
<protein>
    <submittedName>
        <fullName evidence="3">Uncharacterized protein</fullName>
    </submittedName>
</protein>
<dbReference type="Gene3D" id="3.40.50.300">
    <property type="entry name" value="P-loop containing nucleotide triphosphate hydrolases"/>
    <property type="match status" value="1"/>
</dbReference>
<sequence>MQFYRMTSRKWLVRYLQQLKLEDDIKAKEAILTLWDFAGQHLYYASHSVFLSQRAVYTLVYNLSKDLNAPAEPCVRQGIHDVVLENPNNETNLESLLSWLASVHSIRPTTDEADSNHQGKLSYLRPPVFIVGTNADQPFEDAKKMEKCIQKSISGKTYEKHVIRPFFAVDNTRSLSDDGVQALQKRVMEVLKQEPYMGEEVPIRWFNFEKIVEALVAKGTYHMDLDQLLTVTRQVCRIDDKEELTAMLNFYHDLGVIVKHGHTVVLQAQWLIDLFKQLITVRPFDEVNPLYSECWQELEESGILRMTLVDHVFADFIQKGLSKEDILDMMELYGLIAKFSFLPAIGEHEQRYFVPAQLRSSPSGLCEIKPSDCDPCPLYLHFLDGFVPHGLFPQLLSRCIRWCSDHGPKQAPNLYQNGARLFIGKQTISNLHLICKKRFIKIILKQRNYSAPAFTAKMAREVCVFIEDTLQDLSRELSWLCNLRYELCVACTDCLKRGEECVKHRSVCCAHDDCLHLLRAVPKEQLICPKSFSDETIEVGGLEKWFQVHKNRGTHYFKLSKTAVVNVDIEEQKVAYLAPEAFDQPMSSKTGTLSTDDLLLLAFELGTSWKMLGRALALPEPVLEQMEVDNPNLFEKCYGVLRRWTEVFGSEASYECLARALQHPIVGRGELAVKYCDVCRDAYQDIHTAPMPSQTIDVSSSSCPVFLSYQWDLQDTVKRLKNRIEEGGVQCWMDIGEMGGGDALFAKIDAGIRACKVFVCCVTEKYCQSDACQGEATLAHSLKKPIIPLLFEDISWPPEGQLSLIFTRLLYIKISERRGAIPDAEFQQLGRKVKEFV</sequence>
<feature type="domain" description="TIR" evidence="2">
    <location>
        <begin position="694"/>
        <end position="829"/>
    </location>
</feature>
<dbReference type="InterPro" id="IPR000157">
    <property type="entry name" value="TIR_dom"/>
</dbReference>
<dbReference type="Gene3D" id="3.30.70.1390">
    <property type="entry name" value="ROC domain from the Parkinson's disease-associated leucine-rich repeat kinase 2"/>
    <property type="match status" value="1"/>
</dbReference>
<dbReference type="SUPFAM" id="SSF47986">
    <property type="entry name" value="DEATH domain"/>
    <property type="match status" value="1"/>
</dbReference>
<proteinExistence type="predicted"/>
<dbReference type="InterPro" id="IPR000488">
    <property type="entry name" value="Death_dom"/>
</dbReference>
<dbReference type="SUPFAM" id="SSF52200">
    <property type="entry name" value="Toll/Interleukin receptor TIR domain"/>
    <property type="match status" value="1"/>
</dbReference>
<dbReference type="Gene3D" id="3.40.50.10140">
    <property type="entry name" value="Toll/interleukin-1 receptor homology (TIR) domain"/>
    <property type="match status" value="1"/>
</dbReference>
<dbReference type="PROSITE" id="PS50104">
    <property type="entry name" value="TIR"/>
    <property type="match status" value="1"/>
</dbReference>
<dbReference type="Pfam" id="PF00531">
    <property type="entry name" value="Death"/>
    <property type="match status" value="1"/>
</dbReference>
<dbReference type="CDD" id="cd01670">
    <property type="entry name" value="Death"/>
    <property type="match status" value="1"/>
</dbReference>
<name>A0A9W9ZL33_9CNID</name>
<dbReference type="EMBL" id="MU825899">
    <property type="protein sequence ID" value="KAJ7383420.1"/>
    <property type="molecule type" value="Genomic_DNA"/>
</dbReference>
<accession>A0A9W9ZL33</accession>
<reference evidence="3" key="1">
    <citation type="submission" date="2023-01" db="EMBL/GenBank/DDBJ databases">
        <title>Genome assembly of the deep-sea coral Lophelia pertusa.</title>
        <authorList>
            <person name="Herrera S."/>
            <person name="Cordes E."/>
        </authorList>
    </citation>
    <scope>NUCLEOTIDE SEQUENCE</scope>
    <source>
        <strain evidence="3">USNM1676648</strain>
        <tissue evidence="3">Polyp</tissue>
    </source>
</reference>